<sequence>MRITTFVMAAIEQPDDDILSELHEEELPSYEISKKGLYTAYALESGERLIKDEKDTWYVCASFERKTLHEIKYGRQLFAPPYTDIPMEQLPFVELLQRNNWTPLHAHYDKALCHVIAEVDDMDSVSLEFQSRLAHADGDDDPQVAHSLHYIESKLNGKRTRFISGWESHSFATITESDEFAQNILLPTSSWLYLLYFEHFLHHKGSVPSDQMMPRLLGNLWASTGNEVPYNKELVQIKKL</sequence>
<comment type="caution">
    <text evidence="1">The sequence shown here is derived from an EMBL/GenBank/DDBJ whole genome shotgun (WGS) entry which is preliminary data.</text>
</comment>
<protein>
    <submittedName>
        <fullName evidence="1">Uncharacterized protein</fullName>
    </submittedName>
</protein>
<dbReference type="RefSeq" id="WP_191752705.1">
    <property type="nucleotide sequence ID" value="NZ_JACSQM010000002.1"/>
</dbReference>
<evidence type="ECO:0000313" key="1">
    <source>
        <dbReference type="EMBL" id="MBD7963274.1"/>
    </source>
</evidence>
<reference evidence="1 2" key="1">
    <citation type="submission" date="2020-08" db="EMBL/GenBank/DDBJ databases">
        <title>A Genomic Blueprint of the Chicken Gut Microbiome.</title>
        <authorList>
            <person name="Gilroy R."/>
            <person name="Ravi A."/>
            <person name="Getino M."/>
            <person name="Pursley I."/>
            <person name="Horton D.L."/>
            <person name="Alikhan N.-F."/>
            <person name="Baker D."/>
            <person name="Gharbi K."/>
            <person name="Hall N."/>
            <person name="Watson M."/>
            <person name="Adriaenssens E.M."/>
            <person name="Foster-Nyarko E."/>
            <person name="Jarju S."/>
            <person name="Secka A."/>
            <person name="Antonio M."/>
            <person name="Oren A."/>
            <person name="Chaudhuri R."/>
            <person name="La Ragione R.M."/>
            <person name="Hildebrand F."/>
            <person name="Pallen M.J."/>
        </authorList>
    </citation>
    <scope>NUCLEOTIDE SEQUENCE [LARGE SCALE GENOMIC DNA]</scope>
    <source>
        <strain evidence="1 2">Sa2CUA10</strain>
    </source>
</reference>
<gene>
    <name evidence="1" type="ORF">H9648_04330</name>
</gene>
<keyword evidence="2" id="KW-1185">Reference proteome</keyword>
<dbReference type="EMBL" id="JACSQM010000002">
    <property type="protein sequence ID" value="MBD7963274.1"/>
    <property type="molecule type" value="Genomic_DNA"/>
</dbReference>
<dbReference type="Proteomes" id="UP000603641">
    <property type="component" value="Unassembled WGS sequence"/>
</dbReference>
<proteinExistence type="predicted"/>
<evidence type="ECO:0000313" key="2">
    <source>
        <dbReference type="Proteomes" id="UP000603641"/>
    </source>
</evidence>
<name>A0ABR8SIV7_9BACL</name>
<accession>A0ABR8SIV7</accession>
<organism evidence="1 2">
    <name type="scientific">Fictibacillus norfolkensis</name>
    <dbReference type="NCBI Taxonomy" id="2762233"/>
    <lineage>
        <taxon>Bacteria</taxon>
        <taxon>Bacillati</taxon>
        <taxon>Bacillota</taxon>
        <taxon>Bacilli</taxon>
        <taxon>Bacillales</taxon>
        <taxon>Fictibacillaceae</taxon>
        <taxon>Fictibacillus</taxon>
    </lineage>
</organism>